<dbReference type="InterPro" id="IPR036388">
    <property type="entry name" value="WH-like_DNA-bd_sf"/>
</dbReference>
<dbReference type="AlphaFoldDB" id="A0A0H5SSQ4"/>
<reference evidence="5 6" key="1">
    <citation type="submission" date="2015-06" db="EMBL/GenBank/DDBJ databases">
        <authorList>
            <person name="Wibberg Daniel"/>
        </authorList>
    </citation>
    <scope>NUCLEOTIDE SEQUENCE [LARGE SCALE GENOMIC DNA]</scope>
    <source>
        <strain evidence="5 6">T3/55T</strain>
    </source>
</reference>
<dbReference type="PROSITE" id="PS50987">
    <property type="entry name" value="HTH_ARSR_2"/>
    <property type="match status" value="1"/>
</dbReference>
<dbReference type="RefSeq" id="WP_158245845.1">
    <property type="nucleotide sequence ID" value="NZ_CVTD020000005.1"/>
</dbReference>
<dbReference type="InterPro" id="IPR011991">
    <property type="entry name" value="ArsR-like_HTH"/>
</dbReference>
<name>A0A0H5SSQ4_HERHM</name>
<keyword evidence="2" id="KW-0238">DNA-binding</keyword>
<proteinExistence type="predicted"/>
<dbReference type="InterPro" id="IPR036390">
    <property type="entry name" value="WH_DNA-bd_sf"/>
</dbReference>
<dbReference type="Gene3D" id="1.10.10.10">
    <property type="entry name" value="Winged helix-like DNA-binding domain superfamily/Winged helix DNA-binding domain"/>
    <property type="match status" value="1"/>
</dbReference>
<keyword evidence="3" id="KW-0804">Transcription</keyword>
<evidence type="ECO:0000259" key="4">
    <source>
        <dbReference type="PROSITE" id="PS50987"/>
    </source>
</evidence>
<evidence type="ECO:0000256" key="1">
    <source>
        <dbReference type="ARBA" id="ARBA00023015"/>
    </source>
</evidence>
<protein>
    <recommendedName>
        <fullName evidence="4">HTH arsR-type domain-containing protein</fullName>
    </recommendedName>
</protein>
<evidence type="ECO:0000256" key="2">
    <source>
        <dbReference type="ARBA" id="ARBA00023125"/>
    </source>
</evidence>
<evidence type="ECO:0000256" key="3">
    <source>
        <dbReference type="ARBA" id="ARBA00023163"/>
    </source>
</evidence>
<dbReference type="GO" id="GO:0003677">
    <property type="term" value="F:DNA binding"/>
    <property type="evidence" value="ECO:0007669"/>
    <property type="project" value="UniProtKB-KW"/>
</dbReference>
<sequence>MLLYHWINRFDYEKVRDKYKDLYKDKQDKYFRKFDLILKMQNYVVNNIKTDRDLIEYYFKQRNSDFCTLAYLALLLDFGKISDDIPTYEERTKSLSLSDRVLLYASNINYAELQSAPKEKLVNESDLITFLEATALDTETKWEAVKIFSNQEKYYNEAAGILKETMELLENNFSEILDELSLEFYDYWNSCMESVDIIKTLNEKLKISWDVSESGCIFVPMIFSPYQISIALDSENRKEMDLIRIGIALDKRFVVLVDRKFKKEDVVEIGKLLSDKSKVDILELVSGKPYYGKELADALELSTATISYHVNALLKANLLKAEIISNKVYYSINNEMISAQLDGIKSFFAAADDKS</sequence>
<evidence type="ECO:0000313" key="5">
    <source>
        <dbReference type="EMBL" id="CRZ33328.1"/>
    </source>
</evidence>
<organism evidence="5 6">
    <name type="scientific">Herbinix hemicellulosilytica</name>
    <dbReference type="NCBI Taxonomy" id="1564487"/>
    <lineage>
        <taxon>Bacteria</taxon>
        <taxon>Bacillati</taxon>
        <taxon>Bacillota</taxon>
        <taxon>Clostridia</taxon>
        <taxon>Lachnospirales</taxon>
        <taxon>Lachnospiraceae</taxon>
        <taxon>Herbinix</taxon>
    </lineage>
</organism>
<keyword evidence="6" id="KW-1185">Reference proteome</keyword>
<dbReference type="EMBL" id="CVTD020000005">
    <property type="protein sequence ID" value="CRZ33328.1"/>
    <property type="molecule type" value="Genomic_DNA"/>
</dbReference>
<keyword evidence="1" id="KW-0805">Transcription regulation</keyword>
<dbReference type="CDD" id="cd00090">
    <property type="entry name" value="HTH_ARSR"/>
    <property type="match status" value="1"/>
</dbReference>
<feature type="domain" description="HTH arsR-type" evidence="4">
    <location>
        <begin position="258"/>
        <end position="352"/>
    </location>
</feature>
<evidence type="ECO:0000313" key="6">
    <source>
        <dbReference type="Proteomes" id="UP000236497"/>
    </source>
</evidence>
<dbReference type="SUPFAM" id="SSF46785">
    <property type="entry name" value="Winged helix' DNA-binding domain"/>
    <property type="match status" value="1"/>
</dbReference>
<dbReference type="SMART" id="SM00418">
    <property type="entry name" value="HTH_ARSR"/>
    <property type="match status" value="1"/>
</dbReference>
<dbReference type="InterPro" id="IPR001845">
    <property type="entry name" value="HTH_ArsR_DNA-bd_dom"/>
</dbReference>
<dbReference type="InterPro" id="IPR051081">
    <property type="entry name" value="HTH_MetalResp_TranReg"/>
</dbReference>
<accession>A0A0H5SSQ4</accession>
<dbReference type="Pfam" id="PF01022">
    <property type="entry name" value="HTH_5"/>
    <property type="match status" value="1"/>
</dbReference>
<dbReference type="Proteomes" id="UP000236497">
    <property type="component" value="Unassembled WGS sequence"/>
</dbReference>
<gene>
    <name evidence="5" type="ORF">HHT355_0113</name>
</gene>
<dbReference type="GO" id="GO:0003700">
    <property type="term" value="F:DNA-binding transcription factor activity"/>
    <property type="evidence" value="ECO:0007669"/>
    <property type="project" value="InterPro"/>
</dbReference>
<dbReference type="PANTHER" id="PTHR33154">
    <property type="entry name" value="TRANSCRIPTIONAL REGULATOR, ARSR FAMILY"/>
    <property type="match status" value="1"/>
</dbReference>
<dbReference type="PANTHER" id="PTHR33154:SF18">
    <property type="entry name" value="ARSENICAL RESISTANCE OPERON REPRESSOR"/>
    <property type="match status" value="1"/>
</dbReference>